<comment type="catalytic activity">
    <reaction evidence="5 6">
        <text>geranylgeranyl diphosphate + L-cysteinyl-[protein] = S-geranylgeranyl-L-cysteinyl-[protein] + diphosphate</text>
        <dbReference type="Rhea" id="RHEA:21240"/>
        <dbReference type="Rhea" id="RHEA-COMP:10131"/>
        <dbReference type="Rhea" id="RHEA-COMP:11537"/>
        <dbReference type="ChEBI" id="CHEBI:29950"/>
        <dbReference type="ChEBI" id="CHEBI:33019"/>
        <dbReference type="ChEBI" id="CHEBI:57533"/>
        <dbReference type="ChEBI" id="CHEBI:86021"/>
        <dbReference type="EC" id="2.5.1.60"/>
    </reaction>
</comment>
<dbReference type="PANTHER" id="PTHR11129:SF2">
    <property type="entry name" value="GERANYLGERANYL TRANSFERASE TYPE-2 SUBUNIT ALPHA"/>
    <property type="match status" value="1"/>
</dbReference>
<dbReference type="Pfam" id="PF01239">
    <property type="entry name" value="PPTA"/>
    <property type="match status" value="5"/>
</dbReference>
<keyword evidence="9" id="KW-1185">Reference proteome</keyword>
<sequence length="423" mass="46211">MHGRPRLKASAPPDPERVKAAEKKAALFGQLAGEVLARSAAKRYDPESLALSAKLLELHPEMYTGWNYRRTALVPVLEAGGEAAVAAVAGELALTQRALLKNHKSYSTWHHRRWVVAKGFCSLEHELQLVNMLLDGDSRNFHGWGYRRFVVQLMGTPAERELEYAALKINHNFSNYSAWHSRTVLLPVLHGTPDSSAAQAAAELTATLRAAALSADPADVTGKDQPQASEQQKQHAGQQQPQQGAAGPTPALTAAAAASAGPHVSAAATAAVPKEALDEEYELVKQAFYTEPEDQSGWFYHRWLLGCSLAHWEQARGSEAEKREREALLAVLNREQQTCKEVLDMEPEAKWALLTLTRLREVQQQVLCESDTATAAEEASGLAAQVVEGYARLKELDPLRSGYYKDAEEGRAQVVARPMAASA</sequence>
<keyword evidence="4" id="KW-0677">Repeat</keyword>
<evidence type="ECO:0000256" key="3">
    <source>
        <dbReference type="ARBA" id="ARBA00022679"/>
    </source>
</evidence>
<comment type="caution">
    <text evidence="8">The sequence shown here is derived from an EMBL/GenBank/DDBJ whole genome shotgun (WGS) entry which is preliminary data.</text>
</comment>
<evidence type="ECO:0000256" key="2">
    <source>
        <dbReference type="ARBA" id="ARBA00022602"/>
    </source>
</evidence>
<comment type="function">
    <text evidence="6">Catalyzes the transfer of a geranyl-geranyl moiety from geranyl-geranyl pyrophosphate to cysteines occuring in specific C-terminal amino acid sequences.</text>
</comment>
<accession>A0A9D4TXN6</accession>
<dbReference type="EC" id="2.5.1.60" evidence="6"/>
<reference evidence="8" key="1">
    <citation type="journal article" date="2019" name="Plant J.">
        <title>Chlorella vulgaris genome assembly and annotation reveals the molecular basis for metabolic acclimation to high light conditions.</title>
        <authorList>
            <person name="Cecchin M."/>
            <person name="Marcolungo L."/>
            <person name="Rossato M."/>
            <person name="Girolomoni L."/>
            <person name="Cosentino E."/>
            <person name="Cuine S."/>
            <person name="Li-Beisson Y."/>
            <person name="Delledonne M."/>
            <person name="Ballottari M."/>
        </authorList>
    </citation>
    <scope>NUCLEOTIDE SEQUENCE</scope>
    <source>
        <strain evidence="8">211/11P</strain>
    </source>
</reference>
<evidence type="ECO:0000256" key="6">
    <source>
        <dbReference type="RuleBase" id="RU367120"/>
    </source>
</evidence>
<dbReference type="AlphaFoldDB" id="A0A9D4TXN6"/>
<evidence type="ECO:0000313" key="8">
    <source>
        <dbReference type="EMBL" id="KAI3437691.1"/>
    </source>
</evidence>
<evidence type="ECO:0000256" key="5">
    <source>
        <dbReference type="ARBA" id="ARBA00047658"/>
    </source>
</evidence>
<dbReference type="InterPro" id="IPR002088">
    <property type="entry name" value="Prenyl_trans_a"/>
</dbReference>
<protein>
    <recommendedName>
        <fullName evidence="6">Geranylgeranyl transferase type-2 subunit alpha</fullName>
        <ecNumber evidence="6">2.5.1.60</ecNumber>
    </recommendedName>
    <alternativeName>
        <fullName evidence="6">Geranylgeranyl transferase type II subunit alpha</fullName>
    </alternativeName>
</protein>
<evidence type="ECO:0000256" key="1">
    <source>
        <dbReference type="ARBA" id="ARBA00006734"/>
    </source>
</evidence>
<evidence type="ECO:0000256" key="4">
    <source>
        <dbReference type="ARBA" id="ARBA00022737"/>
    </source>
</evidence>
<dbReference type="PROSITE" id="PS51147">
    <property type="entry name" value="PFTA"/>
    <property type="match status" value="3"/>
</dbReference>
<keyword evidence="3 6" id="KW-0808">Transferase</keyword>
<dbReference type="GO" id="GO:0004663">
    <property type="term" value="F:Rab geranylgeranyltransferase activity"/>
    <property type="evidence" value="ECO:0007669"/>
    <property type="project" value="UniProtKB-UniRule"/>
</dbReference>
<organism evidence="8 9">
    <name type="scientific">Chlorella vulgaris</name>
    <name type="common">Green alga</name>
    <dbReference type="NCBI Taxonomy" id="3077"/>
    <lineage>
        <taxon>Eukaryota</taxon>
        <taxon>Viridiplantae</taxon>
        <taxon>Chlorophyta</taxon>
        <taxon>core chlorophytes</taxon>
        <taxon>Trebouxiophyceae</taxon>
        <taxon>Chlorellales</taxon>
        <taxon>Chlorellaceae</taxon>
        <taxon>Chlorella clade</taxon>
        <taxon>Chlorella</taxon>
    </lineage>
</organism>
<dbReference type="Gene3D" id="1.25.40.120">
    <property type="entry name" value="Protein prenylyltransferase"/>
    <property type="match status" value="2"/>
</dbReference>
<dbReference type="SUPFAM" id="SSF48439">
    <property type="entry name" value="Protein prenylyltransferase"/>
    <property type="match status" value="1"/>
</dbReference>
<dbReference type="GO" id="GO:0097354">
    <property type="term" value="P:prenylation"/>
    <property type="evidence" value="ECO:0007669"/>
    <property type="project" value="UniProtKB-UniRule"/>
</dbReference>
<comment type="similarity">
    <text evidence="1 6">Belongs to the protein prenyltransferase subunit alpha family.</text>
</comment>
<feature type="region of interest" description="Disordered" evidence="7">
    <location>
        <begin position="215"/>
        <end position="258"/>
    </location>
</feature>
<name>A0A9D4TXN6_CHLVU</name>
<dbReference type="Proteomes" id="UP001055712">
    <property type="component" value="Unassembled WGS sequence"/>
</dbReference>
<dbReference type="PANTHER" id="PTHR11129">
    <property type="entry name" value="PROTEIN FARNESYLTRANSFERASE ALPHA SUBUNIT/RAB GERANYLGERANYL TRANSFERASE ALPHA SUBUNIT"/>
    <property type="match status" value="1"/>
</dbReference>
<proteinExistence type="inferred from homology"/>
<evidence type="ECO:0000256" key="7">
    <source>
        <dbReference type="SAM" id="MobiDB-lite"/>
    </source>
</evidence>
<reference evidence="8" key="2">
    <citation type="submission" date="2020-11" db="EMBL/GenBank/DDBJ databases">
        <authorList>
            <person name="Cecchin M."/>
            <person name="Marcolungo L."/>
            <person name="Rossato M."/>
            <person name="Girolomoni L."/>
            <person name="Cosentino E."/>
            <person name="Cuine S."/>
            <person name="Li-Beisson Y."/>
            <person name="Delledonne M."/>
            <person name="Ballottari M."/>
        </authorList>
    </citation>
    <scope>NUCLEOTIDE SEQUENCE</scope>
    <source>
        <strain evidence="8">211/11P</strain>
        <tissue evidence="8">Whole cell</tissue>
    </source>
</reference>
<gene>
    <name evidence="8" type="ORF">D9Q98_000140</name>
</gene>
<dbReference type="GO" id="GO:0005968">
    <property type="term" value="C:Rab-protein geranylgeranyltransferase complex"/>
    <property type="evidence" value="ECO:0007669"/>
    <property type="project" value="TreeGrafter"/>
</dbReference>
<evidence type="ECO:0000313" key="9">
    <source>
        <dbReference type="Proteomes" id="UP001055712"/>
    </source>
</evidence>
<dbReference type="EMBL" id="SIDB01000001">
    <property type="protein sequence ID" value="KAI3437691.1"/>
    <property type="molecule type" value="Genomic_DNA"/>
</dbReference>
<feature type="compositionally biased region" description="Low complexity" evidence="7">
    <location>
        <begin position="227"/>
        <end position="258"/>
    </location>
</feature>
<keyword evidence="2 6" id="KW-0637">Prenyltransferase</keyword>
<dbReference type="OrthoDB" id="1658at2759"/>